<proteinExistence type="inferred from homology"/>
<accession>A0A0J6EZJ1</accession>
<protein>
    <submittedName>
        <fullName evidence="3">ABC transporter substrate-binding protein</fullName>
    </submittedName>
    <submittedName>
        <fullName evidence="4">Argininosuccinate lyase</fullName>
    </submittedName>
</protein>
<organism evidence="4 5">
    <name type="scientific">Bordetella pseudohinzii</name>
    <dbReference type="NCBI Taxonomy" id="1331258"/>
    <lineage>
        <taxon>Bacteria</taxon>
        <taxon>Pseudomonadati</taxon>
        <taxon>Pseudomonadota</taxon>
        <taxon>Betaproteobacteria</taxon>
        <taxon>Burkholderiales</taxon>
        <taxon>Alcaligenaceae</taxon>
        <taxon>Bordetella</taxon>
    </lineage>
</organism>
<dbReference type="KEGG" id="bpdz:BBN53_17445"/>
<dbReference type="Pfam" id="PF03401">
    <property type="entry name" value="TctC"/>
    <property type="match status" value="1"/>
</dbReference>
<dbReference type="PANTHER" id="PTHR42928">
    <property type="entry name" value="TRICARBOXYLATE-BINDING PROTEIN"/>
    <property type="match status" value="1"/>
</dbReference>
<dbReference type="CDD" id="cd07012">
    <property type="entry name" value="PBP2_Bug_TTT"/>
    <property type="match status" value="1"/>
</dbReference>
<dbReference type="InterPro" id="IPR005064">
    <property type="entry name" value="BUG"/>
</dbReference>
<dbReference type="AlphaFoldDB" id="A0A0J6EZJ1"/>
<evidence type="ECO:0000313" key="3">
    <source>
        <dbReference type="EMBL" id="ANY17503.1"/>
    </source>
</evidence>
<dbReference type="RefSeq" id="WP_043213225.1">
    <property type="nucleotide sequence ID" value="NZ_CAJGUQ010000179.1"/>
</dbReference>
<dbReference type="PIRSF" id="PIRSF017082">
    <property type="entry name" value="YflP"/>
    <property type="match status" value="1"/>
</dbReference>
<evidence type="ECO:0000313" key="6">
    <source>
        <dbReference type="Proteomes" id="UP000092950"/>
    </source>
</evidence>
<dbReference type="EMBL" id="CYTV01000004">
    <property type="protein sequence ID" value="CUI72633.1"/>
    <property type="molecule type" value="Genomic_DNA"/>
</dbReference>
<comment type="similarity">
    <text evidence="1">Belongs to the UPF0065 (bug) family.</text>
</comment>
<keyword evidence="4" id="KW-0456">Lyase</keyword>
<dbReference type="SUPFAM" id="SSF53850">
    <property type="entry name" value="Periplasmic binding protein-like II"/>
    <property type="match status" value="1"/>
</dbReference>
<name>A0A0J6EZJ1_9BORD</name>
<dbReference type="OrthoDB" id="8678477at2"/>
<dbReference type="InterPro" id="IPR042100">
    <property type="entry name" value="Bug_dom1"/>
</dbReference>
<reference evidence="4 5" key="1">
    <citation type="submission" date="2015-09" db="EMBL/GenBank/DDBJ databases">
        <authorList>
            <person name="Jackson K.R."/>
            <person name="Lunt B.L."/>
            <person name="Fisher J.N.B."/>
            <person name="Gardner A.V."/>
            <person name="Bailey M.E."/>
            <person name="Deus L.M."/>
            <person name="Earl A.S."/>
            <person name="Gibby P.D."/>
            <person name="Hartmann K.A."/>
            <person name="Liu J.E."/>
            <person name="Manci A.M."/>
            <person name="Nielsen D.A."/>
            <person name="Solomon M.B."/>
            <person name="Breakwell D.P."/>
            <person name="Burnett S.H."/>
            <person name="Grose J.H."/>
        </authorList>
    </citation>
    <scope>NUCLEOTIDE SEQUENCE [LARGE SCALE GENOMIC DNA]</scope>
    <source>
        <strain evidence="4 5">2789STDY5608636</strain>
    </source>
</reference>
<feature type="chain" id="PRO_5005270786" evidence="2">
    <location>
        <begin position="22"/>
        <end position="316"/>
    </location>
</feature>
<keyword evidence="6" id="KW-1185">Reference proteome</keyword>
<evidence type="ECO:0000313" key="4">
    <source>
        <dbReference type="EMBL" id="CUI72633.1"/>
    </source>
</evidence>
<keyword evidence="2" id="KW-0732">Signal</keyword>
<dbReference type="GO" id="GO:0016829">
    <property type="term" value="F:lyase activity"/>
    <property type="evidence" value="ECO:0007669"/>
    <property type="project" value="UniProtKB-KW"/>
</dbReference>
<evidence type="ECO:0000256" key="2">
    <source>
        <dbReference type="SAM" id="SignalP"/>
    </source>
</evidence>
<sequence length="316" mass="33867">MQGFKHVVAALCLAGSVGAQAAYPEREIRMVVNYGAGGVTDVATRVMVKALEARLGQPVVVENKPGGQATLGPAYVARQPADGYTLGVVTFSAVAITPHMVRTPYTADDFSFIGGFGRFRYGLAVQTDSPYRNVQDFLAAARDKPLFFATPGAPNNLAFFDMGKKYGAKFEQVLYKSGTESVSALVGGQVQAVIQTPSEILPQVEGGRLRLLASVSPARWDNLPDMPTMTEQGVDVAIDSWMGIAVPRGTPPAVRARLETALQEAMQDPALREGLNKMGIDPVWASGQDYDKMLREGYATMRARLEQAGAPVLSKP</sequence>
<dbReference type="EMBL" id="CP016440">
    <property type="protein sequence ID" value="ANY17503.1"/>
    <property type="molecule type" value="Genomic_DNA"/>
</dbReference>
<dbReference type="PANTHER" id="PTHR42928:SF5">
    <property type="entry name" value="BLR1237 PROTEIN"/>
    <property type="match status" value="1"/>
</dbReference>
<dbReference type="Gene3D" id="3.40.190.10">
    <property type="entry name" value="Periplasmic binding protein-like II"/>
    <property type="match status" value="1"/>
</dbReference>
<gene>
    <name evidence="3" type="ORF">BBN53_17445</name>
    <name evidence="4" type="ORF">ERS370011_01946</name>
</gene>
<evidence type="ECO:0000256" key="1">
    <source>
        <dbReference type="ARBA" id="ARBA00006987"/>
    </source>
</evidence>
<dbReference type="Gene3D" id="3.40.190.150">
    <property type="entry name" value="Bordetella uptake gene, domain 1"/>
    <property type="match status" value="1"/>
</dbReference>
<dbReference type="Proteomes" id="UP000053096">
    <property type="component" value="Unassembled WGS sequence"/>
</dbReference>
<feature type="signal peptide" evidence="2">
    <location>
        <begin position="1"/>
        <end position="21"/>
    </location>
</feature>
<dbReference type="Proteomes" id="UP000092950">
    <property type="component" value="Chromosome"/>
</dbReference>
<reference evidence="3 6" key="2">
    <citation type="submission" date="2016-07" db="EMBL/GenBank/DDBJ databases">
        <title>Complete genome sequences of Bordetella pseudohinzii.</title>
        <authorList>
            <person name="Spilker T."/>
            <person name="Darrah R."/>
            <person name="LiPuma J.J."/>
        </authorList>
    </citation>
    <scope>NUCLEOTIDE SEQUENCE [LARGE SCALE GENOMIC DNA]</scope>
    <source>
        <strain evidence="3 6">HI4681</strain>
    </source>
</reference>
<evidence type="ECO:0000313" key="5">
    <source>
        <dbReference type="Proteomes" id="UP000053096"/>
    </source>
</evidence>
<accession>A0A0M7EVM1</accession>